<evidence type="ECO:0000256" key="1">
    <source>
        <dbReference type="ARBA" id="ARBA00023015"/>
    </source>
</evidence>
<comment type="caution">
    <text evidence="4">The sequence shown here is derived from an EMBL/GenBank/DDBJ whole genome shotgun (WGS) entry which is preliminary data.</text>
</comment>
<evidence type="ECO:0000313" key="4">
    <source>
        <dbReference type="EMBL" id="KAJ7702283.1"/>
    </source>
</evidence>
<reference evidence="4" key="1">
    <citation type="submission" date="2023-03" db="EMBL/GenBank/DDBJ databases">
        <title>Massive genome expansion in bonnet fungi (Mycena s.s.) driven by repeated elements and novel gene families across ecological guilds.</title>
        <authorList>
            <consortium name="Lawrence Berkeley National Laboratory"/>
            <person name="Harder C.B."/>
            <person name="Miyauchi S."/>
            <person name="Viragh M."/>
            <person name="Kuo A."/>
            <person name="Thoen E."/>
            <person name="Andreopoulos B."/>
            <person name="Lu D."/>
            <person name="Skrede I."/>
            <person name="Drula E."/>
            <person name="Henrissat B."/>
            <person name="Morin E."/>
            <person name="Kohler A."/>
            <person name="Barry K."/>
            <person name="LaButti K."/>
            <person name="Morin E."/>
            <person name="Salamov A."/>
            <person name="Lipzen A."/>
            <person name="Mereny Z."/>
            <person name="Hegedus B."/>
            <person name="Baldrian P."/>
            <person name="Stursova M."/>
            <person name="Weitz H."/>
            <person name="Taylor A."/>
            <person name="Grigoriev I.V."/>
            <person name="Nagy L.G."/>
            <person name="Martin F."/>
            <person name="Kauserud H."/>
        </authorList>
    </citation>
    <scope>NUCLEOTIDE SEQUENCE</scope>
    <source>
        <strain evidence="4">CBHHK067</strain>
    </source>
</reference>
<dbReference type="InterPro" id="IPR046341">
    <property type="entry name" value="SET_dom_sf"/>
</dbReference>
<dbReference type="SUPFAM" id="SSF82199">
    <property type="entry name" value="SET domain"/>
    <property type="match status" value="1"/>
</dbReference>
<dbReference type="Gene3D" id="2.170.270.10">
    <property type="entry name" value="SET domain"/>
    <property type="match status" value="1"/>
</dbReference>
<evidence type="ECO:0000259" key="3">
    <source>
        <dbReference type="PROSITE" id="PS50280"/>
    </source>
</evidence>
<dbReference type="InterPro" id="IPR045318">
    <property type="entry name" value="EZH1/2-like"/>
</dbReference>
<protein>
    <recommendedName>
        <fullName evidence="3">SET domain-containing protein</fullName>
    </recommendedName>
</protein>
<keyword evidence="2" id="KW-0804">Transcription</keyword>
<proteinExistence type="predicted"/>
<name>A0AAD7E0G3_MYCRO</name>
<feature type="domain" description="SET" evidence="3">
    <location>
        <begin position="9"/>
        <end position="133"/>
    </location>
</feature>
<dbReference type="InterPro" id="IPR001214">
    <property type="entry name" value="SET_dom"/>
</dbReference>
<keyword evidence="5" id="KW-1185">Reference proteome</keyword>
<keyword evidence="1" id="KW-0805">Transcription regulation</keyword>
<dbReference type="Pfam" id="PF00856">
    <property type="entry name" value="SET"/>
    <property type="match status" value="1"/>
</dbReference>
<dbReference type="GO" id="GO:0031507">
    <property type="term" value="P:heterochromatin formation"/>
    <property type="evidence" value="ECO:0007669"/>
    <property type="project" value="TreeGrafter"/>
</dbReference>
<dbReference type="GO" id="GO:0003682">
    <property type="term" value="F:chromatin binding"/>
    <property type="evidence" value="ECO:0007669"/>
    <property type="project" value="TreeGrafter"/>
</dbReference>
<dbReference type="GO" id="GO:0046976">
    <property type="term" value="F:histone H3K27 methyltransferase activity"/>
    <property type="evidence" value="ECO:0007669"/>
    <property type="project" value="TreeGrafter"/>
</dbReference>
<dbReference type="SMART" id="SM00317">
    <property type="entry name" value="SET"/>
    <property type="match status" value="1"/>
</dbReference>
<dbReference type="PANTHER" id="PTHR45747">
    <property type="entry name" value="HISTONE-LYSINE N-METHYLTRANSFERASE E(Z)"/>
    <property type="match status" value="1"/>
</dbReference>
<dbReference type="PANTHER" id="PTHR45747:SF4">
    <property type="entry name" value="HISTONE-LYSINE N-METHYLTRANSFERASE E(Z)"/>
    <property type="match status" value="1"/>
</dbReference>
<sequence>MFIQRGQFKRFHIKRSAHGLGAFASQGISKGEPIGEYIGQLVEGADHMDMIQRHSHLNYCYGLTETSFVLDAQWLGNPTRFLNDSWHVPPGSRSEPKEPNCNTRENVVNGERRLVVYAEKKIKKGAELFLSYGDVYWLDT</sequence>
<evidence type="ECO:0000313" key="5">
    <source>
        <dbReference type="Proteomes" id="UP001221757"/>
    </source>
</evidence>
<organism evidence="4 5">
    <name type="scientific">Mycena rosella</name>
    <name type="common">Pink bonnet</name>
    <name type="synonym">Agaricus rosellus</name>
    <dbReference type="NCBI Taxonomy" id="1033263"/>
    <lineage>
        <taxon>Eukaryota</taxon>
        <taxon>Fungi</taxon>
        <taxon>Dikarya</taxon>
        <taxon>Basidiomycota</taxon>
        <taxon>Agaricomycotina</taxon>
        <taxon>Agaricomycetes</taxon>
        <taxon>Agaricomycetidae</taxon>
        <taxon>Agaricales</taxon>
        <taxon>Marasmiineae</taxon>
        <taxon>Mycenaceae</taxon>
        <taxon>Mycena</taxon>
    </lineage>
</organism>
<gene>
    <name evidence="4" type="ORF">B0H17DRAFT_1043509</name>
</gene>
<dbReference type="PROSITE" id="PS50280">
    <property type="entry name" value="SET"/>
    <property type="match status" value="1"/>
</dbReference>
<dbReference type="Proteomes" id="UP001221757">
    <property type="component" value="Unassembled WGS sequence"/>
</dbReference>
<dbReference type="AlphaFoldDB" id="A0AAD7E0G3"/>
<evidence type="ECO:0000256" key="2">
    <source>
        <dbReference type="ARBA" id="ARBA00023163"/>
    </source>
</evidence>
<dbReference type="GO" id="GO:0005634">
    <property type="term" value="C:nucleus"/>
    <property type="evidence" value="ECO:0007669"/>
    <property type="project" value="TreeGrafter"/>
</dbReference>
<accession>A0AAD7E0G3</accession>
<dbReference type="EMBL" id="JARKIE010000015">
    <property type="protein sequence ID" value="KAJ7702283.1"/>
    <property type="molecule type" value="Genomic_DNA"/>
</dbReference>